<dbReference type="SUPFAM" id="SSF48317">
    <property type="entry name" value="Acid phosphatase/Vanadium-dependent haloperoxidase"/>
    <property type="match status" value="1"/>
</dbReference>
<accession>A0A7G9SED2</accession>
<dbReference type="EMBL" id="CP060717">
    <property type="protein sequence ID" value="QNN66207.1"/>
    <property type="molecule type" value="Genomic_DNA"/>
</dbReference>
<dbReference type="CDD" id="cd03392">
    <property type="entry name" value="PAP2_like_2"/>
    <property type="match status" value="1"/>
</dbReference>
<dbReference type="InterPro" id="IPR036938">
    <property type="entry name" value="PAP2/HPO_sf"/>
</dbReference>
<evidence type="ECO:0000313" key="4">
    <source>
        <dbReference type="Proteomes" id="UP000515955"/>
    </source>
</evidence>
<feature type="transmembrane region" description="Helical" evidence="1">
    <location>
        <begin position="73"/>
        <end position="91"/>
    </location>
</feature>
<evidence type="ECO:0000259" key="2">
    <source>
        <dbReference type="SMART" id="SM00014"/>
    </source>
</evidence>
<dbReference type="Proteomes" id="UP000515955">
    <property type="component" value="Chromosome"/>
</dbReference>
<feature type="domain" description="Phosphatidic acid phosphatase type 2/haloperoxidase" evidence="2">
    <location>
        <begin position="31"/>
        <end position="140"/>
    </location>
</feature>
<feature type="transmembrane region" description="Helical" evidence="1">
    <location>
        <begin position="98"/>
        <end position="119"/>
    </location>
</feature>
<dbReference type="SMART" id="SM00014">
    <property type="entry name" value="acidPPc"/>
    <property type="match status" value="1"/>
</dbReference>
<evidence type="ECO:0000256" key="1">
    <source>
        <dbReference type="SAM" id="Phobius"/>
    </source>
</evidence>
<sequence length="166" mass="17339">MLTHLGSAWATLGATAVAAAWLLSQRQRMEAGVLAATVVGGRLLNDGLKLLYDRPRPAFDAHPVLTSSSSFPSGHAANTMIAFVAIALALTPARHRALALNVAVIVAAAIGLSRPYLGVHWPSDVLGGWLLAAMVLLLSRIAQTSLCSPEEQHQVVGGHATPIDRG</sequence>
<dbReference type="KEGG" id="srhi:H9L12_06305"/>
<dbReference type="PANTHER" id="PTHR14969">
    <property type="entry name" value="SPHINGOSINE-1-PHOSPHATE PHOSPHOHYDROLASE"/>
    <property type="match status" value="1"/>
</dbReference>
<gene>
    <name evidence="3" type="ORF">H9L12_06305</name>
</gene>
<dbReference type="Pfam" id="PF01569">
    <property type="entry name" value="PAP2"/>
    <property type="match status" value="1"/>
</dbReference>
<keyword evidence="1" id="KW-0812">Transmembrane</keyword>
<dbReference type="InterPro" id="IPR000326">
    <property type="entry name" value="PAP2/HPO"/>
</dbReference>
<keyword evidence="1" id="KW-1133">Transmembrane helix</keyword>
<protein>
    <submittedName>
        <fullName evidence="3">Phosphatase PAP2 family protein</fullName>
    </submittedName>
</protein>
<proteinExistence type="predicted"/>
<dbReference type="Gene3D" id="1.20.144.10">
    <property type="entry name" value="Phosphatidic acid phosphatase type 2/haloperoxidase"/>
    <property type="match status" value="2"/>
</dbReference>
<keyword evidence="1" id="KW-0472">Membrane</keyword>
<organism evidence="3 4">
    <name type="scientific">Sphingomonas rhizophila</name>
    <dbReference type="NCBI Taxonomy" id="2071607"/>
    <lineage>
        <taxon>Bacteria</taxon>
        <taxon>Pseudomonadati</taxon>
        <taxon>Pseudomonadota</taxon>
        <taxon>Alphaproteobacteria</taxon>
        <taxon>Sphingomonadales</taxon>
        <taxon>Sphingomonadaceae</taxon>
        <taxon>Sphingomonas</taxon>
    </lineage>
</organism>
<dbReference type="PANTHER" id="PTHR14969:SF13">
    <property type="entry name" value="AT30094P"/>
    <property type="match status" value="1"/>
</dbReference>
<name>A0A7G9SED2_9SPHN</name>
<evidence type="ECO:0000313" key="3">
    <source>
        <dbReference type="EMBL" id="QNN66207.1"/>
    </source>
</evidence>
<dbReference type="AlphaFoldDB" id="A0A7G9SED2"/>
<reference evidence="3 4" key="1">
    <citation type="submission" date="2020-08" db="EMBL/GenBank/DDBJ databases">
        <title>Genome sequence of Sphingomonas rhizophila KACC 19189T.</title>
        <authorList>
            <person name="Hyun D.-W."/>
            <person name="Bae J.-W."/>
        </authorList>
    </citation>
    <scope>NUCLEOTIDE SEQUENCE [LARGE SCALE GENOMIC DNA]</scope>
    <source>
        <strain evidence="3 4">KACC 19189</strain>
    </source>
</reference>
<keyword evidence="4" id="KW-1185">Reference proteome</keyword>